<dbReference type="EMBL" id="FOSP01000014">
    <property type="protein sequence ID" value="SFK74338.1"/>
    <property type="molecule type" value="Genomic_DNA"/>
</dbReference>
<evidence type="ECO:0000313" key="2">
    <source>
        <dbReference type="Proteomes" id="UP000199533"/>
    </source>
</evidence>
<organism evidence="1 2">
    <name type="scientific">Nitrosomonas aestuarii</name>
    <dbReference type="NCBI Taxonomy" id="52441"/>
    <lineage>
        <taxon>Bacteria</taxon>
        <taxon>Pseudomonadati</taxon>
        <taxon>Pseudomonadota</taxon>
        <taxon>Betaproteobacteria</taxon>
        <taxon>Nitrosomonadales</taxon>
        <taxon>Nitrosomonadaceae</taxon>
        <taxon>Nitrosomonas</taxon>
    </lineage>
</organism>
<proteinExistence type="predicted"/>
<accession>A0A1I4BZV9</accession>
<protein>
    <submittedName>
        <fullName evidence="1">Uncharacterized protein</fullName>
    </submittedName>
</protein>
<dbReference type="AlphaFoldDB" id="A0A1I4BZV9"/>
<keyword evidence="2" id="KW-1185">Reference proteome</keyword>
<dbReference type="Proteomes" id="UP000199533">
    <property type="component" value="Unassembled WGS sequence"/>
</dbReference>
<dbReference type="STRING" id="52441.SAMN05216302_101432"/>
<dbReference type="RefSeq" id="WP_090699682.1">
    <property type="nucleotide sequence ID" value="NZ_FOSP01000014.1"/>
</dbReference>
<gene>
    <name evidence="1" type="ORF">SAMN05216302_101432</name>
</gene>
<sequence>MRAFIPVDIIGTAKLISSSIPEPDATVGEVVYSGATPYNIGDLVIDTSNHLRWKSLTSSNTGNTPDPDENTTHWQRDGYSNKYRMFDWNSSKFSTAPSGSSFTIAPGGRCDALYIDGFVGKQIDVTVTDGAGGPTLFPTESFDMRARLAMTPWEIAFIPFDYHTTVASFGLPVSSLDPHITITATGIGSGDISIGRFGAGLSLYMGKLQWSPVIDFQSFSEVDRSTFGETTLLTPRLSIPAPELEILIDANRVDRLDRFRESTDAKVVFWSGLDDIGQTYARKLLLGGIHRRFRFELSNPTEPKLNLRLEGI</sequence>
<evidence type="ECO:0000313" key="1">
    <source>
        <dbReference type="EMBL" id="SFK74338.1"/>
    </source>
</evidence>
<reference evidence="2" key="1">
    <citation type="submission" date="2016-10" db="EMBL/GenBank/DDBJ databases">
        <authorList>
            <person name="Varghese N."/>
            <person name="Submissions S."/>
        </authorList>
    </citation>
    <scope>NUCLEOTIDE SEQUENCE [LARGE SCALE GENOMIC DNA]</scope>
    <source>
        <strain evidence="2">Nm69</strain>
    </source>
</reference>
<name>A0A1I4BZV9_9PROT</name>